<accession>A0A8J3VE92</accession>
<reference evidence="1" key="1">
    <citation type="submission" date="2021-01" db="EMBL/GenBank/DDBJ databases">
        <title>Whole genome shotgun sequence of Rhizocola hellebori NBRC 109834.</title>
        <authorList>
            <person name="Komaki H."/>
            <person name="Tamura T."/>
        </authorList>
    </citation>
    <scope>NUCLEOTIDE SEQUENCE</scope>
    <source>
        <strain evidence="1">NBRC 109834</strain>
    </source>
</reference>
<evidence type="ECO:0008006" key="3">
    <source>
        <dbReference type="Google" id="ProtNLM"/>
    </source>
</evidence>
<sequence length="148" mass="17008">MNAGRDMVDTGFATFSSTVDKTNRVLKEIEQKYGWPEERRNQSYAALRAVLHALRDRLTVDETAHFAAQLPMLIRGLHYSGWDPSRVPQKMSKDDFLQRVRREFSYDVKGGMEHLVQTVVHSLRHHVTEGEWEDIKASVPRSLTSVLA</sequence>
<dbReference type="AlphaFoldDB" id="A0A8J3VE92"/>
<evidence type="ECO:0000313" key="2">
    <source>
        <dbReference type="Proteomes" id="UP000612899"/>
    </source>
</evidence>
<dbReference type="InterPro" id="IPR018727">
    <property type="entry name" value="DUF2267"/>
</dbReference>
<protein>
    <recommendedName>
        <fullName evidence="3">DUF2267 domain-containing protein</fullName>
    </recommendedName>
</protein>
<dbReference type="EMBL" id="BONY01000004">
    <property type="protein sequence ID" value="GIH02848.1"/>
    <property type="molecule type" value="Genomic_DNA"/>
</dbReference>
<proteinExistence type="predicted"/>
<keyword evidence="2" id="KW-1185">Reference proteome</keyword>
<dbReference type="InterPro" id="IPR038282">
    <property type="entry name" value="DUF2267_sf"/>
</dbReference>
<name>A0A8J3VE92_9ACTN</name>
<evidence type="ECO:0000313" key="1">
    <source>
        <dbReference type="EMBL" id="GIH02848.1"/>
    </source>
</evidence>
<comment type="caution">
    <text evidence="1">The sequence shown here is derived from an EMBL/GenBank/DDBJ whole genome shotgun (WGS) entry which is preliminary data.</text>
</comment>
<dbReference type="Proteomes" id="UP000612899">
    <property type="component" value="Unassembled WGS sequence"/>
</dbReference>
<dbReference type="Pfam" id="PF10025">
    <property type="entry name" value="DUF2267"/>
    <property type="match status" value="1"/>
</dbReference>
<dbReference type="Gene3D" id="1.10.490.110">
    <property type="entry name" value="Uncharacterized conserved protein DUF2267"/>
    <property type="match status" value="1"/>
</dbReference>
<gene>
    <name evidence="1" type="ORF">Rhe02_09150</name>
</gene>
<organism evidence="1 2">
    <name type="scientific">Rhizocola hellebori</name>
    <dbReference type="NCBI Taxonomy" id="1392758"/>
    <lineage>
        <taxon>Bacteria</taxon>
        <taxon>Bacillati</taxon>
        <taxon>Actinomycetota</taxon>
        <taxon>Actinomycetes</taxon>
        <taxon>Micromonosporales</taxon>
        <taxon>Micromonosporaceae</taxon>
        <taxon>Rhizocola</taxon>
    </lineage>
</organism>